<reference evidence="2" key="1">
    <citation type="journal article" date="2020" name="mSystems">
        <title>Genome- and Community-Level Interaction Insights into Carbon Utilization and Element Cycling Functions of Hydrothermarchaeota in Hydrothermal Sediment.</title>
        <authorList>
            <person name="Zhou Z."/>
            <person name="Liu Y."/>
            <person name="Xu W."/>
            <person name="Pan J."/>
            <person name="Luo Z.H."/>
            <person name="Li M."/>
        </authorList>
    </citation>
    <scope>NUCLEOTIDE SEQUENCE [LARGE SCALE GENOMIC DNA]</scope>
    <source>
        <strain evidence="2">SpSt-70</strain>
    </source>
</reference>
<dbReference type="PANTHER" id="PTHR36836:SF1">
    <property type="entry name" value="COLANIC ACID BIOSYNTHESIS PROTEIN WCAK"/>
    <property type="match status" value="1"/>
</dbReference>
<dbReference type="PANTHER" id="PTHR36836">
    <property type="entry name" value="COLANIC ACID BIOSYNTHESIS PROTEIN WCAK"/>
    <property type="match status" value="1"/>
</dbReference>
<feature type="domain" description="Polysaccharide pyruvyl transferase" evidence="1">
    <location>
        <begin position="14"/>
        <end position="273"/>
    </location>
</feature>
<comment type="caution">
    <text evidence="2">The sequence shown here is derived from an EMBL/GenBank/DDBJ whole genome shotgun (WGS) entry which is preliminary data.</text>
</comment>
<name>A0A7V3ZIL8_DICTH</name>
<dbReference type="NCBIfam" id="TIGR03609">
    <property type="entry name" value="S_layer_CsaB"/>
    <property type="match status" value="1"/>
</dbReference>
<dbReference type="GO" id="GO:0016740">
    <property type="term" value="F:transferase activity"/>
    <property type="evidence" value="ECO:0007669"/>
    <property type="project" value="UniProtKB-KW"/>
</dbReference>
<evidence type="ECO:0000259" key="1">
    <source>
        <dbReference type="Pfam" id="PF04230"/>
    </source>
</evidence>
<evidence type="ECO:0000313" key="2">
    <source>
        <dbReference type="EMBL" id="HGK23475.1"/>
    </source>
</evidence>
<protein>
    <submittedName>
        <fullName evidence="2">Polysaccharide pyruvyl transferase CsaB</fullName>
    </submittedName>
</protein>
<dbReference type="AlphaFoldDB" id="A0A7V3ZIL8"/>
<proteinExistence type="predicted"/>
<dbReference type="InterPro" id="IPR007345">
    <property type="entry name" value="Polysacch_pyruvyl_Trfase"/>
</dbReference>
<dbReference type="SUPFAM" id="SSF53756">
    <property type="entry name" value="UDP-Glycosyltransferase/glycogen phosphorylase"/>
    <property type="match status" value="1"/>
</dbReference>
<dbReference type="Pfam" id="PF04230">
    <property type="entry name" value="PS_pyruv_trans"/>
    <property type="match status" value="1"/>
</dbReference>
<accession>A0A7V3ZIL8</accession>
<dbReference type="EMBL" id="DTDV01000007">
    <property type="protein sequence ID" value="HGK23475.1"/>
    <property type="molecule type" value="Genomic_DNA"/>
</dbReference>
<dbReference type="InterPro" id="IPR019896">
    <property type="entry name" value="Polysacch_pyruvyl_Trfase_CsaB"/>
</dbReference>
<keyword evidence="2" id="KW-0808">Transferase</keyword>
<sequence length="340" mass="39945">MLKLLLFGYYGEGNLGDELLLRSLISVFGKNHKVGILTNKVNKGQKDDIVEFNKFSIEILKGIRWTDVVIGGGGGIFQDKTSSKSFYYYLFIIFLSLLFKKKVYLIGQSFSPLKKRINGFLLRFFLNNVEKIYVRDTFSKSYLEKLGVKSEKIILSTDLAFLLDIPFPSREEDKKILGINLRKWGNLNLENLNSTLETLISKYDSFYFFSFQQEDSQFYEFLKDKFKKIDLIEPQDPNFYDYYSSCRLFIGMRLHSCILSVLLGIPFIAISYDEKVEAFCHDIRWEFIVKDFSWDKILCYVNEIEENYKDYKDYLLSKGKILKEKAKEDIANFEEVLCRL</sequence>
<organism evidence="2">
    <name type="scientific">Dictyoglomus thermophilum</name>
    <dbReference type="NCBI Taxonomy" id="14"/>
    <lineage>
        <taxon>Bacteria</taxon>
        <taxon>Pseudomonadati</taxon>
        <taxon>Dictyoglomota</taxon>
        <taxon>Dictyoglomia</taxon>
        <taxon>Dictyoglomales</taxon>
        <taxon>Dictyoglomaceae</taxon>
        <taxon>Dictyoglomus</taxon>
    </lineage>
</organism>
<gene>
    <name evidence="2" type="primary">csaB</name>
    <name evidence="2" type="ORF">ENU78_03330</name>
</gene>